<proteinExistence type="predicted"/>
<sequence>MSNVKSTRMQGIIALYDLQTPFFTFVTENITHEDIQKRLDTKANHVGWLAGALVEQRFDLARNLGYEGHQEANELFKDFKGIQDGVEYPQIMAYQQDWDKITPILKESLSNLSDEELERRIDMGPEFSMSLYELITFSIYREANIIGQIALWRRLLGYPGMRYM</sequence>
<keyword evidence="2" id="KW-1185">Reference proteome</keyword>
<dbReference type="InterPro" id="IPR034660">
    <property type="entry name" value="DinB/YfiT-like"/>
</dbReference>
<reference evidence="2" key="1">
    <citation type="submission" date="2016-10" db="EMBL/GenBank/DDBJ databases">
        <authorList>
            <person name="Varghese N."/>
            <person name="Submissions S."/>
        </authorList>
    </citation>
    <scope>NUCLEOTIDE SEQUENCE [LARGE SCALE GENOMIC DNA]</scope>
    <source>
        <strain evidence="2">DSM 25329</strain>
    </source>
</reference>
<dbReference type="AlphaFoldDB" id="A0A1G6W2I1"/>
<protein>
    <recommendedName>
        <fullName evidence="3">DinB superfamily protein</fullName>
    </recommendedName>
</protein>
<dbReference type="STRING" id="659014.SAMN04487996_101398"/>
<dbReference type="EMBL" id="FNAN01000001">
    <property type="protein sequence ID" value="SDD59447.1"/>
    <property type="molecule type" value="Genomic_DNA"/>
</dbReference>
<gene>
    <name evidence="1" type="ORF">SAMN04487996_101398</name>
</gene>
<evidence type="ECO:0008006" key="3">
    <source>
        <dbReference type="Google" id="ProtNLM"/>
    </source>
</evidence>
<dbReference type="OrthoDB" id="979560at2"/>
<name>A0A1G6W2I1_9BACT</name>
<accession>A0A1G6W2I1</accession>
<dbReference type="Gene3D" id="1.20.120.450">
    <property type="entry name" value="dinb family like domain"/>
    <property type="match status" value="1"/>
</dbReference>
<evidence type="ECO:0000313" key="2">
    <source>
        <dbReference type="Proteomes" id="UP000198748"/>
    </source>
</evidence>
<dbReference type="Proteomes" id="UP000198748">
    <property type="component" value="Unassembled WGS sequence"/>
</dbReference>
<organism evidence="1 2">
    <name type="scientific">Dyadobacter soli</name>
    <dbReference type="NCBI Taxonomy" id="659014"/>
    <lineage>
        <taxon>Bacteria</taxon>
        <taxon>Pseudomonadati</taxon>
        <taxon>Bacteroidota</taxon>
        <taxon>Cytophagia</taxon>
        <taxon>Cytophagales</taxon>
        <taxon>Spirosomataceae</taxon>
        <taxon>Dyadobacter</taxon>
    </lineage>
</organism>
<dbReference type="RefSeq" id="WP_090146159.1">
    <property type="nucleotide sequence ID" value="NZ_FNAN01000001.1"/>
</dbReference>
<evidence type="ECO:0000313" key="1">
    <source>
        <dbReference type="EMBL" id="SDD59447.1"/>
    </source>
</evidence>
<dbReference type="SUPFAM" id="SSF109854">
    <property type="entry name" value="DinB/YfiT-like putative metalloenzymes"/>
    <property type="match status" value="1"/>
</dbReference>